<comment type="catalytic activity">
    <reaction evidence="5 6">
        <text>octanoyl-[ACP] + L-lysyl-[protein] = N(6)-octanoyl-L-lysyl-[protein] + holo-[ACP] + H(+)</text>
        <dbReference type="Rhea" id="RHEA:17665"/>
        <dbReference type="Rhea" id="RHEA-COMP:9636"/>
        <dbReference type="Rhea" id="RHEA-COMP:9685"/>
        <dbReference type="Rhea" id="RHEA-COMP:9752"/>
        <dbReference type="Rhea" id="RHEA-COMP:9928"/>
        <dbReference type="ChEBI" id="CHEBI:15378"/>
        <dbReference type="ChEBI" id="CHEBI:29969"/>
        <dbReference type="ChEBI" id="CHEBI:64479"/>
        <dbReference type="ChEBI" id="CHEBI:78463"/>
        <dbReference type="ChEBI" id="CHEBI:78809"/>
        <dbReference type="EC" id="2.3.1.181"/>
    </reaction>
</comment>
<dbReference type="RefSeq" id="WP_047220462.1">
    <property type="nucleotide sequence ID" value="NZ_LS398551.1"/>
</dbReference>
<evidence type="ECO:0000256" key="5">
    <source>
        <dbReference type="HAMAP-Rule" id="MF_00013"/>
    </source>
</evidence>
<evidence type="ECO:0000256" key="3">
    <source>
        <dbReference type="ARBA" id="ARBA00023315"/>
    </source>
</evidence>
<dbReference type="GO" id="GO:0005737">
    <property type="term" value="C:cytoplasm"/>
    <property type="evidence" value="ECO:0007669"/>
    <property type="project" value="UniProtKB-SubCell"/>
</dbReference>
<dbReference type="PROSITE" id="PS01313">
    <property type="entry name" value="LIPB"/>
    <property type="match status" value="1"/>
</dbReference>
<dbReference type="PROSITE" id="PS51733">
    <property type="entry name" value="BPL_LPL_CATALYTIC"/>
    <property type="match status" value="1"/>
</dbReference>
<dbReference type="NCBIfam" id="TIGR00214">
    <property type="entry name" value="lipB"/>
    <property type="match status" value="1"/>
</dbReference>
<gene>
    <name evidence="5 11" type="primary">lipB</name>
    <name evidence="12" type="synonym">lplB</name>
    <name evidence="12" type="ORF">GILLIAM_01920</name>
    <name evidence="11" type="ORF">OTSGILL_0928</name>
</gene>
<evidence type="ECO:0000313" key="11">
    <source>
        <dbReference type="EMBL" id="KJV53236.1"/>
    </source>
</evidence>
<sequence>MVEWIEIQYPIEYGEAYKMMKSRLTGILNGTASEAVFILEHQDVYTAGISAKNDELLNCYDIPVHHTDRGGKFTYHGPGQIIIYPVINLAANGRVKDIRNYVNNLASLVINSLKFFNITGITVQDTIGVWIDSEFGRKKIASIGVRIHKWITYHGVAINVCPDLKKFKGIIPCGDRDTTVTSINELLDQKIDLDYYKAILKQEFYKIF</sequence>
<dbReference type="PATRIC" id="fig|1359184.3.peg.3335"/>
<feature type="site" description="Lowers pKa of active site Cys" evidence="5 9">
    <location>
        <position position="139"/>
    </location>
</feature>
<dbReference type="Proteomes" id="UP000244959">
    <property type="component" value="Chromosome I"/>
</dbReference>
<dbReference type="PIRSF" id="PIRSF016262">
    <property type="entry name" value="LPLase"/>
    <property type="match status" value="1"/>
</dbReference>
<comment type="similarity">
    <text evidence="5 6">Belongs to the LipB family.</text>
</comment>
<feature type="binding site" evidence="5 8">
    <location>
        <begin position="155"/>
        <end position="157"/>
    </location>
    <ligand>
        <name>substrate</name>
    </ligand>
</feature>
<evidence type="ECO:0000256" key="8">
    <source>
        <dbReference type="PIRSR" id="PIRSR016262-2"/>
    </source>
</evidence>
<comment type="pathway">
    <text evidence="1 5 6">Protein modification; protein lipoylation via endogenous pathway; protein N(6)-(lipoyl)lysine from octanoyl-[acyl-carrier-protein]: step 1/2.</text>
</comment>
<feature type="active site" description="Acyl-thioester intermediate" evidence="5 7">
    <location>
        <position position="173"/>
    </location>
</feature>
<dbReference type="SUPFAM" id="SSF55681">
    <property type="entry name" value="Class II aaRS and biotin synthetases"/>
    <property type="match status" value="1"/>
</dbReference>
<comment type="subcellular location">
    <subcellularLocation>
        <location evidence="5">Cytoplasm</location>
    </subcellularLocation>
</comment>
<dbReference type="GO" id="GO:0016874">
    <property type="term" value="F:ligase activity"/>
    <property type="evidence" value="ECO:0007669"/>
    <property type="project" value="UniProtKB-KW"/>
</dbReference>
<evidence type="ECO:0000259" key="10">
    <source>
        <dbReference type="PROSITE" id="PS51733"/>
    </source>
</evidence>
<name>A0A0F3MC60_ORITS</name>
<dbReference type="PANTHER" id="PTHR10993:SF7">
    <property type="entry name" value="LIPOYLTRANSFERASE 2, MITOCHONDRIAL-RELATED"/>
    <property type="match status" value="1"/>
</dbReference>
<evidence type="ECO:0000256" key="4">
    <source>
        <dbReference type="ARBA" id="ARBA00024732"/>
    </source>
</evidence>
<feature type="domain" description="BPL/LPL catalytic" evidence="10">
    <location>
        <begin position="30"/>
        <end position="208"/>
    </location>
</feature>
<dbReference type="InterPro" id="IPR004143">
    <property type="entry name" value="BPL_LPL_catalytic"/>
</dbReference>
<dbReference type="CDD" id="cd16444">
    <property type="entry name" value="LipB"/>
    <property type="match status" value="1"/>
</dbReference>
<feature type="binding site" evidence="5 8">
    <location>
        <begin position="69"/>
        <end position="76"/>
    </location>
    <ligand>
        <name>substrate</name>
    </ligand>
</feature>
<dbReference type="Gene3D" id="3.30.930.10">
    <property type="entry name" value="Bira Bifunctional Protein, Domain 2"/>
    <property type="match status" value="1"/>
</dbReference>
<comment type="function">
    <text evidence="4 5 6">Catalyzes the transfer of endogenously produced octanoic acid from octanoyl-acyl-carrier-protein onto the lipoyl domains of lipoate-dependent enzymes. Lipoyl-ACP can also act as a substrate although octanoyl-ACP is likely to be the physiological substrate.</text>
</comment>
<dbReference type="InterPro" id="IPR000544">
    <property type="entry name" value="Octanoyltransferase"/>
</dbReference>
<dbReference type="EMBL" id="LS398551">
    <property type="protein sequence ID" value="SPR09623.1"/>
    <property type="molecule type" value="Genomic_DNA"/>
</dbReference>
<keyword evidence="3 5" id="KW-0012">Acyltransferase</keyword>
<evidence type="ECO:0000256" key="7">
    <source>
        <dbReference type="PIRSR" id="PIRSR016262-1"/>
    </source>
</evidence>
<evidence type="ECO:0000256" key="6">
    <source>
        <dbReference type="PIRNR" id="PIRNR016262"/>
    </source>
</evidence>
<dbReference type="NCBIfam" id="NF010925">
    <property type="entry name" value="PRK14345.1"/>
    <property type="match status" value="1"/>
</dbReference>
<keyword evidence="14" id="KW-1185">Reference proteome</keyword>
<dbReference type="Pfam" id="PF21948">
    <property type="entry name" value="LplA-B_cat"/>
    <property type="match status" value="1"/>
</dbReference>
<dbReference type="UniPathway" id="UPA00538">
    <property type="reaction ID" value="UER00592"/>
</dbReference>
<dbReference type="NCBIfam" id="NF010921">
    <property type="entry name" value="PRK14341.1"/>
    <property type="match status" value="1"/>
</dbReference>
<dbReference type="GO" id="GO:0009249">
    <property type="term" value="P:protein lipoylation"/>
    <property type="evidence" value="ECO:0007669"/>
    <property type="project" value="InterPro"/>
</dbReference>
<keyword evidence="2 5" id="KW-0808">Transferase</keyword>
<dbReference type="HAMAP" id="MF_00013">
    <property type="entry name" value="LipB"/>
    <property type="match status" value="1"/>
</dbReference>
<proteinExistence type="inferred from homology"/>
<protein>
    <recommendedName>
        <fullName evidence="5 6">Octanoyltransferase</fullName>
        <ecNumber evidence="5 6">2.3.1.181</ecNumber>
    </recommendedName>
    <alternativeName>
        <fullName evidence="5">Lipoate-protein ligase B</fullName>
    </alternativeName>
    <alternativeName>
        <fullName evidence="5">Lipoyl/octanoyl transferase</fullName>
    </alternativeName>
    <alternativeName>
        <fullName evidence="5">Octanoyl-[acyl-carrier-protein]-protein N-octanoyltransferase</fullName>
    </alternativeName>
</protein>
<dbReference type="InterPro" id="IPR020605">
    <property type="entry name" value="Octanoyltransferase_CS"/>
</dbReference>
<evidence type="ECO:0000313" key="14">
    <source>
        <dbReference type="Proteomes" id="UP000244959"/>
    </source>
</evidence>
<keyword evidence="5" id="KW-0963">Cytoplasm</keyword>
<dbReference type="GO" id="GO:0033819">
    <property type="term" value="F:lipoyl(octanoyl) transferase activity"/>
    <property type="evidence" value="ECO:0007669"/>
    <property type="project" value="UniProtKB-EC"/>
</dbReference>
<dbReference type="EMBL" id="LANO01000010">
    <property type="protein sequence ID" value="KJV53236.1"/>
    <property type="molecule type" value="Genomic_DNA"/>
</dbReference>
<dbReference type="Proteomes" id="UP000033769">
    <property type="component" value="Unassembled WGS sequence"/>
</dbReference>
<evidence type="ECO:0000256" key="1">
    <source>
        <dbReference type="ARBA" id="ARBA00004821"/>
    </source>
</evidence>
<reference evidence="14" key="3">
    <citation type="submission" date="2018-03" db="EMBL/GenBank/DDBJ databases">
        <authorList>
            <person name="Batty M. E."/>
            <person name="Batty M E."/>
        </authorList>
    </citation>
    <scope>NUCLEOTIDE SEQUENCE [LARGE SCALE GENOMIC DNA]</scope>
    <source>
        <strain evidence="14">Gilliam</strain>
    </source>
</reference>
<reference evidence="12" key="2">
    <citation type="submission" date="2018-03" db="EMBL/GenBank/DDBJ databases">
        <authorList>
            <person name="Keele B.F."/>
        </authorList>
    </citation>
    <scope>NUCLEOTIDE SEQUENCE [LARGE SCALE GENOMIC DNA]</scope>
    <source>
        <strain evidence="12">Gilliam</strain>
    </source>
</reference>
<dbReference type="InterPro" id="IPR045864">
    <property type="entry name" value="aa-tRNA-synth_II/BPL/LPL"/>
</dbReference>
<dbReference type="PANTHER" id="PTHR10993">
    <property type="entry name" value="OCTANOYLTRANSFERASE"/>
    <property type="match status" value="1"/>
</dbReference>
<evidence type="ECO:0000256" key="9">
    <source>
        <dbReference type="PIRSR" id="PIRSR016262-3"/>
    </source>
</evidence>
<comment type="miscellaneous">
    <text evidence="5">In the reaction, the free carboxyl group of octanoic acid is attached via an amide linkage to the epsilon-amino group of a specific lysine residue of lipoyl domains of lipoate-dependent enzymes.</text>
</comment>
<feature type="binding site" evidence="5 8">
    <location>
        <begin position="142"/>
        <end position="144"/>
    </location>
    <ligand>
        <name>substrate</name>
    </ligand>
</feature>
<evidence type="ECO:0000256" key="2">
    <source>
        <dbReference type="ARBA" id="ARBA00022679"/>
    </source>
</evidence>
<accession>A0A0F3MC60</accession>
<evidence type="ECO:0000313" key="12">
    <source>
        <dbReference type="EMBL" id="SPR09623.1"/>
    </source>
</evidence>
<organism evidence="11 13">
    <name type="scientific">Orientia tsutsugamushi str. Gilliam</name>
    <dbReference type="NCBI Taxonomy" id="1359184"/>
    <lineage>
        <taxon>Bacteria</taxon>
        <taxon>Pseudomonadati</taxon>
        <taxon>Pseudomonadota</taxon>
        <taxon>Alphaproteobacteria</taxon>
        <taxon>Rickettsiales</taxon>
        <taxon>Rickettsiaceae</taxon>
        <taxon>Rickettsieae</taxon>
        <taxon>Orientia</taxon>
    </lineage>
</organism>
<dbReference type="AlphaFoldDB" id="A0A0F3MC60"/>
<keyword evidence="12" id="KW-0436">Ligase</keyword>
<reference evidence="11 13" key="1">
    <citation type="submission" date="2015-02" db="EMBL/GenBank/DDBJ databases">
        <title>Genome Sequencing of Rickettsiales.</title>
        <authorList>
            <person name="Daugherty S.C."/>
            <person name="Su Q."/>
            <person name="Abolude K."/>
            <person name="Beier-Sexton M."/>
            <person name="Carlyon J.A."/>
            <person name="Carter R."/>
            <person name="Day N.P."/>
            <person name="Dumler S.J."/>
            <person name="Dyachenko V."/>
            <person name="Godinez A."/>
            <person name="Kurtti T.J."/>
            <person name="Lichay M."/>
            <person name="Mullins K.E."/>
            <person name="Ott S."/>
            <person name="Pappas-Brown V."/>
            <person name="Paris D.H."/>
            <person name="Patel P."/>
            <person name="Richards A.L."/>
            <person name="Sadzewicz L."/>
            <person name="Sears K."/>
            <person name="Seidman D."/>
            <person name="Sengamalay N."/>
            <person name="Stenos J."/>
            <person name="Tallon L.J."/>
            <person name="Vincent G."/>
            <person name="Fraser C.M."/>
            <person name="Munderloh U."/>
            <person name="Dunning-Hotopp J.C."/>
        </authorList>
    </citation>
    <scope>NUCLEOTIDE SEQUENCE [LARGE SCALE GENOMIC DNA]</scope>
    <source>
        <strain evidence="11 13">Gilliam</strain>
    </source>
</reference>
<evidence type="ECO:0000313" key="13">
    <source>
        <dbReference type="Proteomes" id="UP000033769"/>
    </source>
</evidence>
<dbReference type="EC" id="2.3.1.181" evidence="5 6"/>